<proteinExistence type="predicted"/>
<comment type="caution">
    <text evidence="2">The sequence shown here is derived from an EMBL/GenBank/DDBJ whole genome shotgun (WGS) entry which is preliminary data.</text>
</comment>
<dbReference type="OrthoDB" id="100886at2759"/>
<feature type="compositionally biased region" description="Polar residues" evidence="1">
    <location>
        <begin position="1"/>
        <end position="12"/>
    </location>
</feature>
<sequence>MDANDKQSSSTPMVKPGLSIASATGTGAKFDQKVMLNSNQKGGDELSKETSSQREALAKQFVASQATMVMAKPAIFRR</sequence>
<feature type="region of interest" description="Disordered" evidence="1">
    <location>
        <begin position="1"/>
        <end position="20"/>
    </location>
</feature>
<dbReference type="AlphaFoldDB" id="W3A592"/>
<reference evidence="2 3" key="1">
    <citation type="submission" date="2013-11" db="EMBL/GenBank/DDBJ databases">
        <title>The Genome Sequence of Phytophthora parasitica P10297.</title>
        <authorList>
            <consortium name="The Broad Institute Genomics Platform"/>
            <person name="Russ C."/>
            <person name="Tyler B."/>
            <person name="Panabieres F."/>
            <person name="Shan W."/>
            <person name="Tripathy S."/>
            <person name="Grunwald N."/>
            <person name="Machado M."/>
            <person name="Johnson C.S."/>
            <person name="Walker B."/>
            <person name="Young S.K."/>
            <person name="Zeng Q."/>
            <person name="Gargeya S."/>
            <person name="Fitzgerald M."/>
            <person name="Haas B."/>
            <person name="Abouelleil A."/>
            <person name="Allen A.W."/>
            <person name="Alvarado L."/>
            <person name="Arachchi H.M."/>
            <person name="Berlin A.M."/>
            <person name="Chapman S.B."/>
            <person name="Gainer-Dewar J."/>
            <person name="Goldberg J."/>
            <person name="Griggs A."/>
            <person name="Gujja S."/>
            <person name="Hansen M."/>
            <person name="Howarth C."/>
            <person name="Imamovic A."/>
            <person name="Ireland A."/>
            <person name="Larimer J."/>
            <person name="McCowan C."/>
            <person name="Murphy C."/>
            <person name="Pearson M."/>
            <person name="Poon T.W."/>
            <person name="Priest M."/>
            <person name="Roberts A."/>
            <person name="Saif S."/>
            <person name="Shea T."/>
            <person name="Sisk P."/>
            <person name="Sykes S."/>
            <person name="Wortman J."/>
            <person name="Nusbaum C."/>
            <person name="Birren B."/>
        </authorList>
    </citation>
    <scope>NUCLEOTIDE SEQUENCE [LARGE SCALE GENOMIC DNA]</scope>
    <source>
        <strain evidence="2 3">P10297</strain>
    </source>
</reference>
<name>W3A592_PHYNI</name>
<gene>
    <name evidence="2" type="ORF">F442_00614</name>
</gene>
<evidence type="ECO:0000313" key="2">
    <source>
        <dbReference type="EMBL" id="ETP54753.1"/>
    </source>
</evidence>
<dbReference type="EMBL" id="ANIY01000124">
    <property type="protein sequence ID" value="ETP54753.1"/>
    <property type="molecule type" value="Genomic_DNA"/>
</dbReference>
<evidence type="ECO:0000256" key="1">
    <source>
        <dbReference type="SAM" id="MobiDB-lite"/>
    </source>
</evidence>
<protein>
    <submittedName>
        <fullName evidence="2">Uncharacterized protein</fullName>
    </submittedName>
</protein>
<dbReference type="Proteomes" id="UP000018948">
    <property type="component" value="Unassembled WGS sequence"/>
</dbReference>
<evidence type="ECO:0000313" key="3">
    <source>
        <dbReference type="Proteomes" id="UP000018948"/>
    </source>
</evidence>
<organism evidence="2 3">
    <name type="scientific">Phytophthora nicotianae P10297</name>
    <dbReference type="NCBI Taxonomy" id="1317064"/>
    <lineage>
        <taxon>Eukaryota</taxon>
        <taxon>Sar</taxon>
        <taxon>Stramenopiles</taxon>
        <taxon>Oomycota</taxon>
        <taxon>Peronosporomycetes</taxon>
        <taxon>Peronosporales</taxon>
        <taxon>Peronosporaceae</taxon>
        <taxon>Phytophthora</taxon>
    </lineage>
</organism>
<accession>W3A592</accession>